<evidence type="ECO:0000313" key="6">
    <source>
        <dbReference type="Proteomes" id="UP000608923"/>
    </source>
</evidence>
<dbReference type="PROSITE" id="PS01124">
    <property type="entry name" value="HTH_ARAC_FAMILY_2"/>
    <property type="match status" value="1"/>
</dbReference>
<dbReference type="PANTHER" id="PTHR47894">
    <property type="entry name" value="HTH-TYPE TRANSCRIPTIONAL REGULATOR GADX"/>
    <property type="match status" value="1"/>
</dbReference>
<evidence type="ECO:0000256" key="1">
    <source>
        <dbReference type="ARBA" id="ARBA00023015"/>
    </source>
</evidence>
<dbReference type="InterPro" id="IPR032687">
    <property type="entry name" value="AraC-type_N"/>
</dbReference>
<feature type="domain" description="HTH araC/xylS-type" evidence="4">
    <location>
        <begin position="246"/>
        <end position="345"/>
    </location>
</feature>
<protein>
    <submittedName>
        <fullName evidence="5">AraC family transcriptional regulator</fullName>
    </submittedName>
</protein>
<comment type="caution">
    <text evidence="5">The sequence shown here is derived from an EMBL/GenBank/DDBJ whole genome shotgun (WGS) entry which is preliminary data.</text>
</comment>
<dbReference type="SMART" id="SM00342">
    <property type="entry name" value="HTH_ARAC"/>
    <property type="match status" value="1"/>
</dbReference>
<evidence type="ECO:0000256" key="2">
    <source>
        <dbReference type="ARBA" id="ARBA00023125"/>
    </source>
</evidence>
<evidence type="ECO:0000259" key="4">
    <source>
        <dbReference type="PROSITE" id="PS01124"/>
    </source>
</evidence>
<dbReference type="EMBL" id="BMZN01000001">
    <property type="protein sequence ID" value="GHC37164.1"/>
    <property type="molecule type" value="Genomic_DNA"/>
</dbReference>
<keyword evidence="3" id="KW-0804">Transcription</keyword>
<dbReference type="GO" id="GO:0005829">
    <property type="term" value="C:cytosol"/>
    <property type="evidence" value="ECO:0007669"/>
    <property type="project" value="TreeGrafter"/>
</dbReference>
<dbReference type="RefSeq" id="WP_189390749.1">
    <property type="nucleotide sequence ID" value="NZ_BMZN01000001.1"/>
</dbReference>
<dbReference type="Gene3D" id="1.10.10.60">
    <property type="entry name" value="Homeodomain-like"/>
    <property type="match status" value="1"/>
</dbReference>
<name>A0A8H9IJD0_9BURK</name>
<dbReference type="Pfam" id="PF12625">
    <property type="entry name" value="Arabinose_bd"/>
    <property type="match status" value="1"/>
</dbReference>
<organism evidence="5 6">
    <name type="scientific">Alcaligenes pakistanensis</name>
    <dbReference type="NCBI Taxonomy" id="1482717"/>
    <lineage>
        <taxon>Bacteria</taxon>
        <taxon>Pseudomonadati</taxon>
        <taxon>Pseudomonadota</taxon>
        <taxon>Betaproteobacteria</taxon>
        <taxon>Burkholderiales</taxon>
        <taxon>Alcaligenaceae</taxon>
        <taxon>Alcaligenes</taxon>
    </lineage>
</organism>
<evidence type="ECO:0000256" key="3">
    <source>
        <dbReference type="ARBA" id="ARBA00023163"/>
    </source>
</evidence>
<dbReference type="SUPFAM" id="SSF46689">
    <property type="entry name" value="Homeodomain-like"/>
    <property type="match status" value="1"/>
</dbReference>
<dbReference type="Proteomes" id="UP000608923">
    <property type="component" value="Unassembled WGS sequence"/>
</dbReference>
<dbReference type="Pfam" id="PF12833">
    <property type="entry name" value="HTH_18"/>
    <property type="match status" value="1"/>
</dbReference>
<dbReference type="AlphaFoldDB" id="A0A8H9IJD0"/>
<dbReference type="GO" id="GO:0003700">
    <property type="term" value="F:DNA-binding transcription factor activity"/>
    <property type="evidence" value="ECO:0007669"/>
    <property type="project" value="InterPro"/>
</dbReference>
<evidence type="ECO:0000313" key="5">
    <source>
        <dbReference type="EMBL" id="GHC37164.1"/>
    </source>
</evidence>
<sequence length="350" mass="40057">MNAASGTLPVPVDAAHTATVALDLVQDWFQSLRTSYSEEVLDHCLKQAGIVKDFIDRPGARLTRDQLVRLYQESAKKTGDEMMGFWTRPIRSGALKYIVRTVRDAPSINVALYRFTQFWNLLLDDFSLNMIRTDRELGIELVPRYPAAYVHRFGHALMLKFTHGIVSWLMGREVPVQQVAFAFARPAFASDYSVLFPASVSFDAPYSHILFGVELGQVRPQRTQVEARAFLERAPRDWIFTSYHEHALRLKVREILHTDLGYTLQDVSGKLHMSARTLIRRLHEEGLSFQGIKDELRRDLAIFKLLRKDMSLAEIAYALKFSSPATFHRAFRHWTGMTPGVYRAAQQELA</sequence>
<dbReference type="InterPro" id="IPR009057">
    <property type="entry name" value="Homeodomain-like_sf"/>
</dbReference>
<keyword evidence="1" id="KW-0805">Transcription regulation</keyword>
<dbReference type="PANTHER" id="PTHR47894:SF1">
    <property type="entry name" value="HTH-TYPE TRANSCRIPTIONAL REGULATOR VQSM"/>
    <property type="match status" value="1"/>
</dbReference>
<keyword evidence="2" id="KW-0238">DNA-binding</keyword>
<keyword evidence="6" id="KW-1185">Reference proteome</keyword>
<reference evidence="6" key="1">
    <citation type="journal article" date="2019" name="Int. J. Syst. Evol. Microbiol.">
        <title>The Global Catalogue of Microorganisms (GCM) 10K type strain sequencing project: providing services to taxonomists for standard genome sequencing and annotation.</title>
        <authorList>
            <consortium name="The Broad Institute Genomics Platform"/>
            <consortium name="The Broad Institute Genome Sequencing Center for Infectious Disease"/>
            <person name="Wu L."/>
            <person name="Ma J."/>
        </authorList>
    </citation>
    <scope>NUCLEOTIDE SEQUENCE [LARGE SCALE GENOMIC DNA]</scope>
    <source>
        <strain evidence="6">KCTC 42083</strain>
    </source>
</reference>
<dbReference type="GO" id="GO:0000976">
    <property type="term" value="F:transcription cis-regulatory region binding"/>
    <property type="evidence" value="ECO:0007669"/>
    <property type="project" value="TreeGrafter"/>
</dbReference>
<gene>
    <name evidence="5" type="primary">oruR</name>
    <name evidence="5" type="ORF">GCM10010096_03240</name>
</gene>
<dbReference type="InterPro" id="IPR018060">
    <property type="entry name" value="HTH_AraC"/>
</dbReference>
<proteinExistence type="predicted"/>
<accession>A0A8H9IJD0</accession>